<evidence type="ECO:0000256" key="1">
    <source>
        <dbReference type="SAM" id="MobiDB-lite"/>
    </source>
</evidence>
<feature type="region of interest" description="Disordered" evidence="1">
    <location>
        <begin position="39"/>
        <end position="91"/>
    </location>
</feature>
<name>G0R2X9_ICHMU</name>
<feature type="compositionally biased region" description="Polar residues" evidence="1">
    <location>
        <begin position="44"/>
        <end position="66"/>
    </location>
</feature>
<dbReference type="RefSeq" id="XP_004027535.1">
    <property type="nucleotide sequence ID" value="XM_004027486.1"/>
</dbReference>
<evidence type="ECO:0000313" key="3">
    <source>
        <dbReference type="Proteomes" id="UP000008983"/>
    </source>
</evidence>
<evidence type="ECO:0000313" key="2">
    <source>
        <dbReference type="EMBL" id="EGR28190.1"/>
    </source>
</evidence>
<protein>
    <submittedName>
        <fullName evidence="2">Uncharacterized protein</fullName>
    </submittedName>
</protein>
<dbReference type="EMBL" id="GL984282">
    <property type="protein sequence ID" value="EGR28190.1"/>
    <property type="molecule type" value="Genomic_DNA"/>
</dbReference>
<gene>
    <name evidence="2" type="ORF">IMG5_181190</name>
</gene>
<reference evidence="2 3" key="1">
    <citation type="submission" date="2011-07" db="EMBL/GenBank/DDBJ databases">
        <authorList>
            <person name="Coyne R."/>
            <person name="Brami D."/>
            <person name="Johnson J."/>
            <person name="Hostetler J."/>
            <person name="Hannick L."/>
            <person name="Clark T."/>
            <person name="Cassidy-Hanley D."/>
            <person name="Inman J."/>
        </authorList>
    </citation>
    <scope>NUCLEOTIDE SEQUENCE [LARGE SCALE GENOMIC DNA]</scope>
    <source>
        <strain evidence="2 3">G5</strain>
    </source>
</reference>
<organism evidence="2 3">
    <name type="scientific">Ichthyophthirius multifiliis</name>
    <name type="common">White spot disease agent</name>
    <name type="synonym">Ich</name>
    <dbReference type="NCBI Taxonomy" id="5932"/>
    <lineage>
        <taxon>Eukaryota</taxon>
        <taxon>Sar</taxon>
        <taxon>Alveolata</taxon>
        <taxon>Ciliophora</taxon>
        <taxon>Intramacronucleata</taxon>
        <taxon>Oligohymenophorea</taxon>
        <taxon>Hymenostomatida</taxon>
        <taxon>Ophryoglenina</taxon>
        <taxon>Ichthyophthirius</taxon>
    </lineage>
</organism>
<keyword evidence="3" id="KW-1185">Reference proteome</keyword>
<dbReference type="GeneID" id="14904286"/>
<proteinExistence type="predicted"/>
<dbReference type="Proteomes" id="UP000008983">
    <property type="component" value="Unassembled WGS sequence"/>
</dbReference>
<accession>G0R2X9</accession>
<dbReference type="InParanoid" id="G0R2X9"/>
<sequence>MALDLEPENQDAYKLFEQINQSDNNLNINFNIGSSRDYKDHKSVINQRRGSSKQMSTLRLNNQTSKESGDKKNSSFNSINHDNSKFLKPKY</sequence>
<dbReference type="AlphaFoldDB" id="G0R2X9"/>